<evidence type="ECO:0000313" key="1">
    <source>
        <dbReference type="EMBL" id="MEQ2210272.1"/>
    </source>
</evidence>
<keyword evidence="2" id="KW-1185">Reference proteome</keyword>
<proteinExistence type="predicted"/>
<dbReference type="Proteomes" id="UP001434883">
    <property type="component" value="Unassembled WGS sequence"/>
</dbReference>
<dbReference type="EMBL" id="JAHRIN010052757">
    <property type="protein sequence ID" value="MEQ2210272.1"/>
    <property type="molecule type" value="Genomic_DNA"/>
</dbReference>
<name>A0ABV0RQ06_9TELE</name>
<gene>
    <name evidence="1" type="ORF">XENOCAPTIV_010833</name>
</gene>
<sequence length="138" mass="15622">MIVQRQILHKTMTIMENPEHSLHENVVQQQSVFSQRLLQIHCNTDLYRRSLLPAAINIYSGSLKLQSSILFSSFPEAAVIFPTCPPLFALYTSDSQLNEVLLKRIVISAGMGEIYCQKSRAHIFNLRAGFHSACTQTE</sequence>
<evidence type="ECO:0000313" key="2">
    <source>
        <dbReference type="Proteomes" id="UP001434883"/>
    </source>
</evidence>
<accession>A0ABV0RQ06</accession>
<organism evidence="1 2">
    <name type="scientific">Xenoophorus captivus</name>
    <dbReference type="NCBI Taxonomy" id="1517983"/>
    <lineage>
        <taxon>Eukaryota</taxon>
        <taxon>Metazoa</taxon>
        <taxon>Chordata</taxon>
        <taxon>Craniata</taxon>
        <taxon>Vertebrata</taxon>
        <taxon>Euteleostomi</taxon>
        <taxon>Actinopterygii</taxon>
        <taxon>Neopterygii</taxon>
        <taxon>Teleostei</taxon>
        <taxon>Neoteleostei</taxon>
        <taxon>Acanthomorphata</taxon>
        <taxon>Ovalentaria</taxon>
        <taxon>Atherinomorphae</taxon>
        <taxon>Cyprinodontiformes</taxon>
        <taxon>Goodeidae</taxon>
        <taxon>Xenoophorus</taxon>
    </lineage>
</organism>
<comment type="caution">
    <text evidence="1">The sequence shown here is derived from an EMBL/GenBank/DDBJ whole genome shotgun (WGS) entry which is preliminary data.</text>
</comment>
<reference evidence="1 2" key="1">
    <citation type="submission" date="2021-06" db="EMBL/GenBank/DDBJ databases">
        <authorList>
            <person name="Palmer J.M."/>
        </authorList>
    </citation>
    <scope>NUCLEOTIDE SEQUENCE [LARGE SCALE GENOMIC DNA]</scope>
    <source>
        <strain evidence="1 2">XC_2019</strain>
        <tissue evidence="1">Muscle</tissue>
    </source>
</reference>
<protein>
    <submittedName>
        <fullName evidence="1">Uncharacterized protein</fullName>
    </submittedName>
</protein>